<reference evidence="2" key="1">
    <citation type="submission" date="2016-11" db="UniProtKB">
        <authorList>
            <consortium name="WormBaseParasite"/>
        </authorList>
    </citation>
    <scope>IDENTIFICATION</scope>
</reference>
<protein>
    <submittedName>
        <fullName evidence="2">Secreted protein</fullName>
    </submittedName>
</protein>
<name>A0A1I7ZAR5_9BILA</name>
<evidence type="ECO:0000313" key="2">
    <source>
        <dbReference type="WBParaSite" id="L893_g24559.t1"/>
    </source>
</evidence>
<evidence type="ECO:0000313" key="1">
    <source>
        <dbReference type="Proteomes" id="UP000095287"/>
    </source>
</evidence>
<dbReference type="AlphaFoldDB" id="A0A1I7ZAR5"/>
<accession>A0A1I7ZAR5</accession>
<organism evidence="1 2">
    <name type="scientific">Steinernema glaseri</name>
    <dbReference type="NCBI Taxonomy" id="37863"/>
    <lineage>
        <taxon>Eukaryota</taxon>
        <taxon>Metazoa</taxon>
        <taxon>Ecdysozoa</taxon>
        <taxon>Nematoda</taxon>
        <taxon>Chromadorea</taxon>
        <taxon>Rhabditida</taxon>
        <taxon>Tylenchina</taxon>
        <taxon>Panagrolaimomorpha</taxon>
        <taxon>Strongyloidoidea</taxon>
        <taxon>Steinernematidae</taxon>
        <taxon>Steinernema</taxon>
    </lineage>
</organism>
<proteinExistence type="predicted"/>
<sequence length="66" mass="7486">MMGLATKMGLATIVGMTNLNIKKEVRPGITTQNWHAVFGRCVLRARLRRKRTSDRGCMEIGHKDMQ</sequence>
<dbReference type="WBParaSite" id="L893_g24559.t1">
    <property type="protein sequence ID" value="L893_g24559.t1"/>
    <property type="gene ID" value="L893_g24559"/>
</dbReference>
<keyword evidence="1" id="KW-1185">Reference proteome</keyword>
<dbReference type="Proteomes" id="UP000095287">
    <property type="component" value="Unplaced"/>
</dbReference>